<dbReference type="Pfam" id="PF19821">
    <property type="entry name" value="Phage_capsid_2"/>
    <property type="match status" value="1"/>
</dbReference>
<dbReference type="KEGG" id="cgt:cgR_p0014"/>
<name>A0AB72VF05_CORGB</name>
<reference evidence="1" key="1">
    <citation type="journal article" date="2007" name="Microbiology">
        <title>Comparative analysis of the Corynebacterium glutamicum group and complete genome sequence of strain R.</title>
        <authorList>
            <person name="Yukawa H."/>
            <person name="Omumasaba C.A."/>
            <person name="Nonaka H."/>
            <person name="Kos P."/>
            <person name="Okai N."/>
            <person name="Suzuki N."/>
            <person name="Suda M."/>
            <person name="Tsuge Y."/>
            <person name="Watanabe J."/>
            <person name="Ikeda Y."/>
            <person name="Vertes A.A."/>
            <person name="Inui M."/>
        </authorList>
    </citation>
    <scope>NUCLEOTIDE SEQUENCE</scope>
    <source>
        <strain evidence="1">R</strain>
        <plasmid evidence="1">pCGR1</plasmid>
    </source>
</reference>
<organism evidence="1">
    <name type="scientific">Corynebacterium glutamicum (strain R)</name>
    <dbReference type="NCBI Taxonomy" id="340322"/>
    <lineage>
        <taxon>Bacteria</taxon>
        <taxon>Bacillati</taxon>
        <taxon>Actinomycetota</taxon>
        <taxon>Actinomycetes</taxon>
        <taxon>Mycobacteriales</taxon>
        <taxon>Corynebacteriaceae</taxon>
        <taxon>Corynebacterium</taxon>
    </lineage>
</organism>
<proteinExistence type="predicted"/>
<evidence type="ECO:0000313" key="1">
    <source>
        <dbReference type="EMBL" id="BAF56027.1"/>
    </source>
</evidence>
<keyword evidence="1" id="KW-0614">Plasmid</keyword>
<protein>
    <recommendedName>
        <fullName evidence="2">Phage major capsid protein</fullName>
    </recommendedName>
</protein>
<geneLocation type="plasmid" evidence="1">
    <name>pCGR1</name>
</geneLocation>
<dbReference type="EMBL" id="AP009045">
    <property type="protein sequence ID" value="BAF56027.1"/>
    <property type="molecule type" value="Genomic_DNA"/>
</dbReference>
<dbReference type="InterPro" id="IPR045565">
    <property type="entry name" value="Phage_capsid_2"/>
</dbReference>
<evidence type="ECO:0008006" key="2">
    <source>
        <dbReference type="Google" id="ProtNLM"/>
    </source>
</evidence>
<sequence length="229" mass="24116">MDLVMDEQEYYAFLVDDVDKAQAAGDFQGAGTEQHGIAMAAKVDSTVSTKLRDGAGKKIGNTAIFNGADFYMPASGQATAWDALRMLSKELNKVSAPSLNRWVVVGPEFGDALLADRHLTEADKAGTDAVARNGLIATIKTLGFSVFTSNSVPVTAGRELIIGGAPNALDFASQLQTTEAFRHQDHIADAVRGLQVWGSVVSNPKGVVTLEADVQPGVLPSAQDTTPTP</sequence>
<gene>
    <name evidence="1" type="ordered locus">cgR_p0014</name>
</gene>
<dbReference type="Proteomes" id="UP000006698">
    <property type="component" value="Plasmid pCGR1"/>
</dbReference>
<dbReference type="AlphaFoldDB" id="A0AB72VF05"/>
<accession>A0AB72VF05</accession>